<proteinExistence type="predicted"/>
<protein>
    <submittedName>
        <fullName evidence="1">Uncharacterized protein</fullName>
    </submittedName>
</protein>
<dbReference type="EMBL" id="CM026421">
    <property type="protein sequence ID" value="KAG0593183.1"/>
    <property type="molecule type" value="Genomic_DNA"/>
</dbReference>
<keyword evidence="2" id="KW-1185">Reference proteome</keyword>
<gene>
    <name evidence="1" type="ORF">KC19_1G309600</name>
</gene>
<sequence length="136" mass="14869">MSYIFQSGDVLLMKPTSTLADSQLPHVRPVQLGVPAEIGSEIAIKQPGDARSTVLTEISSMPSMIEFCCVVVAGTCRDRIRSAAGLVRIGSHVFRSRSIFNSRKILEVIWIPGNGLPQFVLSLEISFEIQCMCMLA</sequence>
<name>A0A8T0JDU4_CERPU</name>
<evidence type="ECO:0000313" key="1">
    <source>
        <dbReference type="EMBL" id="KAG0593183.1"/>
    </source>
</evidence>
<evidence type="ECO:0000313" key="2">
    <source>
        <dbReference type="Proteomes" id="UP000822688"/>
    </source>
</evidence>
<dbReference type="AlphaFoldDB" id="A0A8T0JDU4"/>
<organism evidence="1 2">
    <name type="scientific">Ceratodon purpureus</name>
    <name type="common">Fire moss</name>
    <name type="synonym">Dicranum purpureum</name>
    <dbReference type="NCBI Taxonomy" id="3225"/>
    <lineage>
        <taxon>Eukaryota</taxon>
        <taxon>Viridiplantae</taxon>
        <taxon>Streptophyta</taxon>
        <taxon>Embryophyta</taxon>
        <taxon>Bryophyta</taxon>
        <taxon>Bryophytina</taxon>
        <taxon>Bryopsida</taxon>
        <taxon>Dicranidae</taxon>
        <taxon>Pseudoditrichales</taxon>
        <taxon>Ditrichaceae</taxon>
        <taxon>Ceratodon</taxon>
    </lineage>
</organism>
<comment type="caution">
    <text evidence="1">The sequence shown here is derived from an EMBL/GenBank/DDBJ whole genome shotgun (WGS) entry which is preliminary data.</text>
</comment>
<dbReference type="Proteomes" id="UP000822688">
    <property type="component" value="Chromosome 1"/>
</dbReference>
<reference evidence="1" key="1">
    <citation type="submission" date="2020-06" db="EMBL/GenBank/DDBJ databases">
        <title>WGS assembly of Ceratodon purpureus strain R40.</title>
        <authorList>
            <person name="Carey S.B."/>
            <person name="Jenkins J."/>
            <person name="Shu S."/>
            <person name="Lovell J.T."/>
            <person name="Sreedasyam A."/>
            <person name="Maumus F."/>
            <person name="Tiley G.P."/>
            <person name="Fernandez-Pozo N."/>
            <person name="Barry K."/>
            <person name="Chen C."/>
            <person name="Wang M."/>
            <person name="Lipzen A."/>
            <person name="Daum C."/>
            <person name="Saski C.A."/>
            <person name="Payton A.C."/>
            <person name="Mcbreen J.C."/>
            <person name="Conrad R.E."/>
            <person name="Kollar L.M."/>
            <person name="Olsson S."/>
            <person name="Huttunen S."/>
            <person name="Landis J.B."/>
            <person name="Wickett N.J."/>
            <person name="Johnson M.G."/>
            <person name="Rensing S.A."/>
            <person name="Grimwood J."/>
            <person name="Schmutz J."/>
            <person name="Mcdaniel S.F."/>
        </authorList>
    </citation>
    <scope>NUCLEOTIDE SEQUENCE</scope>
    <source>
        <strain evidence="1">R40</strain>
    </source>
</reference>
<accession>A0A8T0JDU4</accession>